<dbReference type="InterPro" id="IPR017452">
    <property type="entry name" value="GPCR_Rhodpsn_7TM"/>
</dbReference>
<dbReference type="GeneTree" id="ENSGT01150000286998"/>
<evidence type="ECO:0000256" key="9">
    <source>
        <dbReference type="RuleBase" id="RU000688"/>
    </source>
</evidence>
<dbReference type="GO" id="GO:0004930">
    <property type="term" value="F:G protein-coupled receptor activity"/>
    <property type="evidence" value="ECO:0007669"/>
    <property type="project" value="UniProtKB-KW"/>
</dbReference>
<evidence type="ECO:0000256" key="3">
    <source>
        <dbReference type="ARBA" id="ARBA00022989"/>
    </source>
</evidence>
<feature type="transmembrane region" description="Helical" evidence="10">
    <location>
        <begin position="115"/>
        <end position="139"/>
    </location>
</feature>
<evidence type="ECO:0000259" key="11">
    <source>
        <dbReference type="PROSITE" id="PS50262"/>
    </source>
</evidence>
<keyword evidence="8 9" id="KW-0807">Transducer</keyword>
<dbReference type="GO" id="GO:0007200">
    <property type="term" value="P:phospholipase C-activating G protein-coupled receptor signaling pathway"/>
    <property type="evidence" value="ECO:0007669"/>
    <property type="project" value="TreeGrafter"/>
</dbReference>
<evidence type="ECO:0000256" key="7">
    <source>
        <dbReference type="ARBA" id="ARBA00023180"/>
    </source>
</evidence>
<dbReference type="Pfam" id="PF00001">
    <property type="entry name" value="7tm_1"/>
    <property type="match status" value="1"/>
</dbReference>
<dbReference type="Proteomes" id="UP000694580">
    <property type="component" value="Chromosome 2"/>
</dbReference>
<evidence type="ECO:0000256" key="1">
    <source>
        <dbReference type="ARBA" id="ARBA00004141"/>
    </source>
</evidence>
<feature type="transmembrane region" description="Helical" evidence="10">
    <location>
        <begin position="202"/>
        <end position="224"/>
    </location>
</feature>
<sequence length="337" mass="39079">KNSLYGIPKGCTNMIPANYTTEVWNPVYRAYFEKENFLFTLFYVTIFLFSVPANAIALVVFFIQKGKTTVAKVFLTHLVVADMSYVLLLPMRTVYHISNNNWIFGELLCRLAGFLFYLNLYCSLYFMTCISFNRFLAVVFPIRSRSLRKPLYAKMICAFLWCSITISMIPMLQSHQTVHIKSEDFNITVCNQMYREKTSPKALVSTAVAFMIPLAMLTLSYVLILCKLFRMNLQGNNGIQRKAVYVITLTLMNFLLAFVPYHVHRFIYILRYIQGDVPRGTMELLVLWNRITSALTCTSGIIDPIMYFFLAKTYRETLLHILRRLREKCSTIKAEPA</sequence>
<dbReference type="InterPro" id="IPR000276">
    <property type="entry name" value="GPCR_Rhodpsn"/>
</dbReference>
<accession>A0AAY4D8J9</accession>
<evidence type="ECO:0000256" key="4">
    <source>
        <dbReference type="ARBA" id="ARBA00023040"/>
    </source>
</evidence>
<keyword evidence="2 9" id="KW-0812">Transmembrane</keyword>
<dbReference type="PRINTS" id="PR00237">
    <property type="entry name" value="GPCRRHODOPSN"/>
</dbReference>
<feature type="transmembrane region" description="Helical" evidence="10">
    <location>
        <begin position="151"/>
        <end position="172"/>
    </location>
</feature>
<evidence type="ECO:0000313" key="12">
    <source>
        <dbReference type="Ensembl" id="ENSDCDP00010041885.1"/>
    </source>
</evidence>
<feature type="domain" description="G-protein coupled receptors family 1 profile" evidence="11">
    <location>
        <begin position="53"/>
        <end position="307"/>
    </location>
</feature>
<comment type="similarity">
    <text evidence="9">Belongs to the G-protein coupled receptor 1 family.</text>
</comment>
<comment type="subcellular location">
    <subcellularLocation>
        <location evidence="1">Membrane</location>
        <topology evidence="1">Multi-pass membrane protein</topology>
    </subcellularLocation>
</comment>
<keyword evidence="5 10" id="KW-0472">Membrane</keyword>
<keyword evidence="4 9" id="KW-0297">G-protein coupled receptor</keyword>
<gene>
    <name evidence="12" type="primary">GPR17</name>
</gene>
<evidence type="ECO:0000256" key="5">
    <source>
        <dbReference type="ARBA" id="ARBA00023136"/>
    </source>
</evidence>
<feature type="transmembrane region" description="Helical" evidence="10">
    <location>
        <begin position="37"/>
        <end position="62"/>
    </location>
</feature>
<organism evidence="12 13">
    <name type="scientific">Denticeps clupeoides</name>
    <name type="common">denticle herring</name>
    <dbReference type="NCBI Taxonomy" id="299321"/>
    <lineage>
        <taxon>Eukaryota</taxon>
        <taxon>Metazoa</taxon>
        <taxon>Chordata</taxon>
        <taxon>Craniata</taxon>
        <taxon>Vertebrata</taxon>
        <taxon>Euteleostomi</taxon>
        <taxon>Actinopterygii</taxon>
        <taxon>Neopterygii</taxon>
        <taxon>Teleostei</taxon>
        <taxon>Clupei</taxon>
        <taxon>Clupeiformes</taxon>
        <taxon>Denticipitoidei</taxon>
        <taxon>Denticipitidae</taxon>
        <taxon>Denticeps</taxon>
    </lineage>
</organism>
<dbReference type="Gene3D" id="1.20.1070.10">
    <property type="entry name" value="Rhodopsin 7-helix transmembrane proteins"/>
    <property type="match status" value="1"/>
</dbReference>
<feature type="transmembrane region" description="Helical" evidence="10">
    <location>
        <begin position="74"/>
        <end position="95"/>
    </location>
</feature>
<dbReference type="SUPFAM" id="SSF81321">
    <property type="entry name" value="Family A G protein-coupled receptor-like"/>
    <property type="match status" value="1"/>
</dbReference>
<evidence type="ECO:0000256" key="8">
    <source>
        <dbReference type="ARBA" id="ARBA00023224"/>
    </source>
</evidence>
<reference evidence="12" key="3">
    <citation type="submission" date="2025-09" db="UniProtKB">
        <authorList>
            <consortium name="Ensembl"/>
        </authorList>
    </citation>
    <scope>IDENTIFICATION</scope>
</reference>
<feature type="transmembrane region" description="Helical" evidence="10">
    <location>
        <begin position="244"/>
        <end position="263"/>
    </location>
</feature>
<keyword evidence="7" id="KW-0325">Glycoprotein</keyword>
<evidence type="ECO:0000256" key="10">
    <source>
        <dbReference type="SAM" id="Phobius"/>
    </source>
</evidence>
<protein>
    <recommendedName>
        <fullName evidence="11">G-protein coupled receptors family 1 profile domain-containing protein</fullName>
    </recommendedName>
</protein>
<reference evidence="12" key="2">
    <citation type="submission" date="2025-08" db="UniProtKB">
        <authorList>
            <consortium name="Ensembl"/>
        </authorList>
    </citation>
    <scope>IDENTIFICATION</scope>
</reference>
<dbReference type="PANTHER" id="PTHR24232">
    <property type="entry name" value="G-PROTEIN COUPLED RECEPTOR"/>
    <property type="match status" value="1"/>
</dbReference>
<dbReference type="GO" id="GO:0035025">
    <property type="term" value="P:positive regulation of Rho protein signal transduction"/>
    <property type="evidence" value="ECO:0007669"/>
    <property type="project" value="TreeGrafter"/>
</dbReference>
<dbReference type="PROSITE" id="PS00237">
    <property type="entry name" value="G_PROTEIN_RECEP_F1_1"/>
    <property type="match status" value="1"/>
</dbReference>
<feature type="transmembrane region" description="Helical" evidence="10">
    <location>
        <begin position="291"/>
        <end position="310"/>
    </location>
</feature>
<name>A0AAY4D8J9_9TELE</name>
<keyword evidence="6 9" id="KW-0675">Receptor</keyword>
<reference evidence="12 13" key="1">
    <citation type="submission" date="2020-06" db="EMBL/GenBank/DDBJ databases">
        <authorList>
            <consortium name="Wellcome Sanger Institute Data Sharing"/>
        </authorList>
    </citation>
    <scope>NUCLEOTIDE SEQUENCE [LARGE SCALE GENOMIC DNA]</scope>
</reference>
<evidence type="ECO:0000256" key="2">
    <source>
        <dbReference type="ARBA" id="ARBA00022692"/>
    </source>
</evidence>
<proteinExistence type="inferred from homology"/>
<evidence type="ECO:0000313" key="13">
    <source>
        <dbReference type="Proteomes" id="UP000694580"/>
    </source>
</evidence>
<dbReference type="GO" id="GO:0005886">
    <property type="term" value="C:plasma membrane"/>
    <property type="evidence" value="ECO:0007669"/>
    <property type="project" value="TreeGrafter"/>
</dbReference>
<keyword evidence="13" id="KW-1185">Reference proteome</keyword>
<dbReference type="AlphaFoldDB" id="A0AAY4D8J9"/>
<dbReference type="Ensembl" id="ENSDCDT00010051885.1">
    <property type="protein sequence ID" value="ENSDCDP00010041885.1"/>
    <property type="gene ID" value="ENSDCDG00010026477.1"/>
</dbReference>
<dbReference type="PRINTS" id="PR01157">
    <property type="entry name" value="P2YPURNOCPTR"/>
</dbReference>
<evidence type="ECO:0000256" key="6">
    <source>
        <dbReference type="ARBA" id="ARBA00023170"/>
    </source>
</evidence>
<keyword evidence="3 10" id="KW-1133">Transmembrane helix</keyword>
<dbReference type="PROSITE" id="PS50262">
    <property type="entry name" value="G_PROTEIN_RECEP_F1_2"/>
    <property type="match status" value="1"/>
</dbReference>
<dbReference type="PANTHER" id="PTHR24232:SF105">
    <property type="entry name" value="URACIL NUCLEOTIDE_CYSTEINYL LEUKOTRIENE RECEPTOR-LIKE"/>
    <property type="match status" value="1"/>
</dbReference>